<evidence type="ECO:0000256" key="3">
    <source>
        <dbReference type="ARBA" id="ARBA00022723"/>
    </source>
</evidence>
<name>K1SQ95_9ZZZZ</name>
<dbReference type="PANTHER" id="PTHR30580">
    <property type="entry name" value="PRIMOSOMAL PROTEIN N"/>
    <property type="match status" value="1"/>
</dbReference>
<evidence type="ECO:0000256" key="6">
    <source>
        <dbReference type="ARBA" id="ARBA00022840"/>
    </source>
</evidence>
<dbReference type="GO" id="GO:0006310">
    <property type="term" value="P:DNA recombination"/>
    <property type="evidence" value="ECO:0007669"/>
    <property type="project" value="InterPro"/>
</dbReference>
<organism evidence="9">
    <name type="scientific">human gut metagenome</name>
    <dbReference type="NCBI Taxonomy" id="408170"/>
    <lineage>
        <taxon>unclassified sequences</taxon>
        <taxon>metagenomes</taxon>
        <taxon>organismal metagenomes</taxon>
    </lineage>
</organism>
<dbReference type="SUPFAM" id="SSF52540">
    <property type="entry name" value="P-loop containing nucleoside triphosphate hydrolases"/>
    <property type="match status" value="1"/>
</dbReference>
<dbReference type="PROSITE" id="PS51194">
    <property type="entry name" value="HELICASE_CTER"/>
    <property type="match status" value="1"/>
</dbReference>
<dbReference type="InterPro" id="IPR040498">
    <property type="entry name" value="PriA_CRR"/>
</dbReference>
<evidence type="ECO:0000256" key="4">
    <source>
        <dbReference type="ARBA" id="ARBA00022741"/>
    </source>
</evidence>
<dbReference type="EMBL" id="AJWY01009729">
    <property type="protein sequence ID" value="EKC57519.1"/>
    <property type="molecule type" value="Genomic_DNA"/>
</dbReference>
<feature type="non-terminal residue" evidence="9">
    <location>
        <position position="1"/>
    </location>
</feature>
<feature type="domain" description="Helicase C-terminal" evidence="8">
    <location>
        <begin position="38"/>
        <end position="192"/>
    </location>
</feature>
<keyword evidence="6" id="KW-0067">ATP-binding</keyword>
<reference evidence="9" key="1">
    <citation type="journal article" date="2013" name="Environ. Microbiol.">
        <title>Microbiota from the distal guts of lean and obese adolescents exhibit partial functional redundancy besides clear differences in community structure.</title>
        <authorList>
            <person name="Ferrer M."/>
            <person name="Ruiz A."/>
            <person name="Lanza F."/>
            <person name="Haange S.B."/>
            <person name="Oberbach A."/>
            <person name="Till H."/>
            <person name="Bargiela R."/>
            <person name="Campoy C."/>
            <person name="Segura M.T."/>
            <person name="Richter M."/>
            <person name="von Bergen M."/>
            <person name="Seifert J."/>
            <person name="Suarez A."/>
        </authorList>
    </citation>
    <scope>NUCLEOTIDE SEQUENCE</scope>
</reference>
<dbReference type="GO" id="GO:0006302">
    <property type="term" value="P:double-strand break repair"/>
    <property type="evidence" value="ECO:0007669"/>
    <property type="project" value="InterPro"/>
</dbReference>
<comment type="caution">
    <text evidence="9">The sequence shown here is derived from an EMBL/GenBank/DDBJ whole genome shotgun (WGS) entry which is preliminary data.</text>
</comment>
<dbReference type="InterPro" id="IPR001650">
    <property type="entry name" value="Helicase_C-like"/>
</dbReference>
<dbReference type="SMART" id="SM00490">
    <property type="entry name" value="HELICc"/>
    <property type="match status" value="1"/>
</dbReference>
<dbReference type="AlphaFoldDB" id="K1SQ95"/>
<keyword evidence="5" id="KW-0862">Zinc</keyword>
<dbReference type="Gene3D" id="3.40.50.300">
    <property type="entry name" value="P-loop containing nucleotide triphosphate hydrolases"/>
    <property type="match status" value="1"/>
</dbReference>
<keyword evidence="7" id="KW-0238">DNA-binding</keyword>
<keyword evidence="1" id="KW-0639">Primosome</keyword>
<dbReference type="PANTHER" id="PTHR30580:SF0">
    <property type="entry name" value="PRIMOSOMAL PROTEIN N"/>
    <property type="match status" value="1"/>
</dbReference>
<evidence type="ECO:0000313" key="9">
    <source>
        <dbReference type="EMBL" id="EKC57519.1"/>
    </source>
</evidence>
<feature type="non-terminal residue" evidence="9">
    <location>
        <position position="192"/>
    </location>
</feature>
<sequence>EETLGGGGQAMLFQNRRGFAPYVECRECGWTARCPDCNVTLTLHKGSGRMVCHYCGHTEPVPAKCPHCRVTEPVPMGFGTEKVEEEIARVFPEARVARLDRDSVTSERAFRQIVEAFARGDDDILVGTQMITKGFDFGGVELVGVLNADNLLNNPDFRSAERAFQLLMQVAGRAGRRENPGTVVIQTAEPGH</sequence>
<protein>
    <submittedName>
        <fullName evidence="9">Primosomal protein N</fullName>
    </submittedName>
</protein>
<dbReference type="GO" id="GO:0006269">
    <property type="term" value="P:DNA replication, synthesis of primer"/>
    <property type="evidence" value="ECO:0007669"/>
    <property type="project" value="UniProtKB-KW"/>
</dbReference>
<evidence type="ECO:0000256" key="5">
    <source>
        <dbReference type="ARBA" id="ARBA00022833"/>
    </source>
</evidence>
<keyword evidence="4" id="KW-0547">Nucleotide-binding</keyword>
<accession>K1SQ95</accession>
<keyword evidence="3" id="KW-0479">Metal-binding</keyword>
<dbReference type="GO" id="GO:0043138">
    <property type="term" value="F:3'-5' DNA helicase activity"/>
    <property type="evidence" value="ECO:0007669"/>
    <property type="project" value="TreeGrafter"/>
</dbReference>
<evidence type="ECO:0000256" key="1">
    <source>
        <dbReference type="ARBA" id="ARBA00022515"/>
    </source>
</evidence>
<evidence type="ECO:0000256" key="7">
    <source>
        <dbReference type="ARBA" id="ARBA00023125"/>
    </source>
</evidence>
<keyword evidence="2" id="KW-0235">DNA replication</keyword>
<evidence type="ECO:0000259" key="8">
    <source>
        <dbReference type="PROSITE" id="PS51194"/>
    </source>
</evidence>
<dbReference type="Pfam" id="PF00271">
    <property type="entry name" value="Helicase_C"/>
    <property type="match status" value="1"/>
</dbReference>
<dbReference type="NCBIfam" id="TIGR00595">
    <property type="entry name" value="priA"/>
    <property type="match status" value="1"/>
</dbReference>
<evidence type="ECO:0000256" key="2">
    <source>
        <dbReference type="ARBA" id="ARBA00022705"/>
    </source>
</evidence>
<dbReference type="InterPro" id="IPR027417">
    <property type="entry name" value="P-loop_NTPase"/>
</dbReference>
<dbReference type="GO" id="GO:0003677">
    <property type="term" value="F:DNA binding"/>
    <property type="evidence" value="ECO:0007669"/>
    <property type="project" value="UniProtKB-KW"/>
</dbReference>
<dbReference type="GO" id="GO:0005524">
    <property type="term" value="F:ATP binding"/>
    <property type="evidence" value="ECO:0007669"/>
    <property type="project" value="UniProtKB-KW"/>
</dbReference>
<dbReference type="Pfam" id="PF18319">
    <property type="entry name" value="Zn_ribbon_PriA"/>
    <property type="match status" value="1"/>
</dbReference>
<dbReference type="GO" id="GO:0046872">
    <property type="term" value="F:metal ion binding"/>
    <property type="evidence" value="ECO:0007669"/>
    <property type="project" value="UniProtKB-KW"/>
</dbReference>
<gene>
    <name evidence="9" type="ORF">LEA_14317</name>
</gene>
<proteinExistence type="predicted"/>
<dbReference type="GO" id="GO:0006270">
    <property type="term" value="P:DNA replication initiation"/>
    <property type="evidence" value="ECO:0007669"/>
    <property type="project" value="TreeGrafter"/>
</dbReference>
<dbReference type="GO" id="GO:1990077">
    <property type="term" value="C:primosome complex"/>
    <property type="evidence" value="ECO:0007669"/>
    <property type="project" value="UniProtKB-KW"/>
</dbReference>
<dbReference type="InterPro" id="IPR005259">
    <property type="entry name" value="PriA"/>
</dbReference>